<organism evidence="2 3">
    <name type="scientific">Streptomyces sanglieri</name>
    <dbReference type="NCBI Taxonomy" id="193460"/>
    <lineage>
        <taxon>Bacteria</taxon>
        <taxon>Bacillati</taxon>
        <taxon>Actinomycetota</taxon>
        <taxon>Actinomycetes</taxon>
        <taxon>Kitasatosporales</taxon>
        <taxon>Streptomycetaceae</taxon>
        <taxon>Streptomyces</taxon>
    </lineage>
</organism>
<dbReference type="EMBL" id="JBHTGL010000008">
    <property type="protein sequence ID" value="MFD0625432.1"/>
    <property type="molecule type" value="Genomic_DNA"/>
</dbReference>
<protein>
    <submittedName>
        <fullName evidence="2">Uncharacterized protein</fullName>
    </submittedName>
</protein>
<name>A0ABW2WVH2_9ACTN</name>
<accession>A0ABW2WVH2</accession>
<proteinExistence type="predicted"/>
<sequence>MSLLELIAAADERGLAASAIACLDRCLPQPVDGADPDPLRPLRAGCADAAAWPERLAEVRAALDAAACEEGAAPRIRKLLGEAPADRAAPELREWADACSLLALEVHLAPDTAPGAGTETARRRRAGDPDGADPLPAGELRRQIRILETLAATADAASAGAGLRQVLEASAEGQRVLRAAVSRRARRDPDERPRT</sequence>
<evidence type="ECO:0000313" key="3">
    <source>
        <dbReference type="Proteomes" id="UP001596915"/>
    </source>
</evidence>
<dbReference type="Proteomes" id="UP001596915">
    <property type="component" value="Unassembled WGS sequence"/>
</dbReference>
<gene>
    <name evidence="2" type="ORF">ACFQ2K_24450</name>
</gene>
<keyword evidence="3" id="KW-1185">Reference proteome</keyword>
<evidence type="ECO:0000256" key="1">
    <source>
        <dbReference type="SAM" id="MobiDB-lite"/>
    </source>
</evidence>
<evidence type="ECO:0000313" key="2">
    <source>
        <dbReference type="EMBL" id="MFD0625432.1"/>
    </source>
</evidence>
<reference evidence="3" key="1">
    <citation type="journal article" date="2019" name="Int. J. Syst. Evol. Microbiol.">
        <title>The Global Catalogue of Microorganisms (GCM) 10K type strain sequencing project: providing services to taxonomists for standard genome sequencing and annotation.</title>
        <authorList>
            <consortium name="The Broad Institute Genomics Platform"/>
            <consortium name="The Broad Institute Genome Sequencing Center for Infectious Disease"/>
            <person name="Wu L."/>
            <person name="Ma J."/>
        </authorList>
    </citation>
    <scope>NUCLEOTIDE SEQUENCE [LARGE SCALE GENOMIC DNA]</scope>
    <source>
        <strain evidence="3">JCM 12607</strain>
    </source>
</reference>
<comment type="caution">
    <text evidence="2">The sequence shown here is derived from an EMBL/GenBank/DDBJ whole genome shotgun (WGS) entry which is preliminary data.</text>
</comment>
<feature type="region of interest" description="Disordered" evidence="1">
    <location>
        <begin position="111"/>
        <end position="137"/>
    </location>
</feature>